<dbReference type="AlphaFoldDB" id="A0A7S4CVF7"/>
<dbReference type="PANTHER" id="PTHR43684:SF12">
    <property type="entry name" value="ENOYL-COA ISOMERASE"/>
    <property type="match status" value="1"/>
</dbReference>
<dbReference type="InterPro" id="IPR029045">
    <property type="entry name" value="ClpP/crotonase-like_dom_sf"/>
</dbReference>
<reference evidence="1" key="1">
    <citation type="submission" date="2021-01" db="EMBL/GenBank/DDBJ databases">
        <authorList>
            <person name="Corre E."/>
            <person name="Pelletier E."/>
            <person name="Niang G."/>
            <person name="Scheremetjew M."/>
            <person name="Finn R."/>
            <person name="Kale V."/>
            <person name="Holt S."/>
            <person name="Cochrane G."/>
            <person name="Meng A."/>
            <person name="Brown T."/>
            <person name="Cohen L."/>
        </authorList>
    </citation>
    <scope>NUCLEOTIDE SEQUENCE</scope>
    <source>
        <strain evidence="1">CCMP1594</strain>
    </source>
</reference>
<dbReference type="InterPro" id="IPR051053">
    <property type="entry name" value="ECH/Chromodomain_protein"/>
</dbReference>
<protein>
    <recommendedName>
        <fullName evidence="2">Enoyl-CoA hydratase</fullName>
    </recommendedName>
</protein>
<dbReference type="PANTHER" id="PTHR43684">
    <property type="match status" value="1"/>
</dbReference>
<dbReference type="SUPFAM" id="SSF52096">
    <property type="entry name" value="ClpP/crotonase"/>
    <property type="match status" value="1"/>
</dbReference>
<accession>A0A7S4CVF7</accession>
<dbReference type="InterPro" id="IPR001753">
    <property type="entry name" value="Enoyl-CoA_hydra/iso"/>
</dbReference>
<dbReference type="Pfam" id="PF00378">
    <property type="entry name" value="ECH_1"/>
    <property type="match status" value="1"/>
</dbReference>
<dbReference type="Gene3D" id="3.90.226.10">
    <property type="entry name" value="2-enoyl-CoA Hydratase, Chain A, domain 1"/>
    <property type="match status" value="1"/>
</dbReference>
<organism evidence="1">
    <name type="scientific">Eutreptiella gymnastica</name>
    <dbReference type="NCBI Taxonomy" id="73025"/>
    <lineage>
        <taxon>Eukaryota</taxon>
        <taxon>Discoba</taxon>
        <taxon>Euglenozoa</taxon>
        <taxon>Euglenida</taxon>
        <taxon>Spirocuta</taxon>
        <taxon>Euglenophyceae</taxon>
        <taxon>Eutreptiales</taxon>
        <taxon>Eutreptiaceae</taxon>
        <taxon>Eutreptiella</taxon>
    </lineage>
</organism>
<name>A0A7S4CVF7_9EUGL</name>
<dbReference type="CDD" id="cd06558">
    <property type="entry name" value="crotonase-like"/>
    <property type="match status" value="1"/>
</dbReference>
<evidence type="ECO:0008006" key="2">
    <source>
        <dbReference type="Google" id="ProtNLM"/>
    </source>
</evidence>
<evidence type="ECO:0000313" key="1">
    <source>
        <dbReference type="EMBL" id="CAE0807749.1"/>
    </source>
</evidence>
<sequence>MALQRQYTTIQLSQLHDGVCTLTFNRPHVKNAMNTTLFLEVIEALQSAASDPDICVLMLTGAGDGFTSGRDLKEPAKDYGHYTASPEYQFMRAIMAFPKPLVAAVNGLAVGLGVTLLPHCDFAYASARATFFTPFARVGLAPEFGSSVLFERRMGRTVANEMLVLGRKLTAVEAKGYGLVGEVFPDEGFEEAVRARCVAIRNATADPGLSARTLVLYKQIQRESHGDLNEVLHNEWRFLAARSASDDHRLARRLMKAKL</sequence>
<dbReference type="EMBL" id="HBJA01053243">
    <property type="protein sequence ID" value="CAE0807749.1"/>
    <property type="molecule type" value="Transcribed_RNA"/>
</dbReference>
<proteinExistence type="predicted"/>
<gene>
    <name evidence="1" type="ORF">EGYM00163_LOCUS18878</name>
</gene>